<comment type="caution">
    <text evidence="6">The sequence shown here is derived from an EMBL/GenBank/DDBJ whole genome shotgun (WGS) entry which is preliminary data.</text>
</comment>
<organism evidence="6 7">
    <name type="scientific">Nocardioides dubius</name>
    <dbReference type="NCBI Taxonomy" id="317019"/>
    <lineage>
        <taxon>Bacteria</taxon>
        <taxon>Bacillati</taxon>
        <taxon>Actinomycetota</taxon>
        <taxon>Actinomycetes</taxon>
        <taxon>Propionibacteriales</taxon>
        <taxon>Nocardioidaceae</taxon>
        <taxon>Nocardioides</taxon>
    </lineage>
</organism>
<comment type="similarity">
    <text evidence="1">Belongs to the ABC transporter superfamily.</text>
</comment>
<evidence type="ECO:0000313" key="6">
    <source>
        <dbReference type="EMBL" id="GAA1097601.1"/>
    </source>
</evidence>
<dbReference type="InterPro" id="IPR050319">
    <property type="entry name" value="ABC_transp_ATP-bind"/>
</dbReference>
<dbReference type="EMBL" id="BAAALG010000005">
    <property type="protein sequence ID" value="GAA1097601.1"/>
    <property type="molecule type" value="Genomic_DNA"/>
</dbReference>
<protein>
    <recommendedName>
        <fullName evidence="5">ABC transporter domain-containing protein</fullName>
    </recommendedName>
</protein>
<accession>A0ABP4E837</accession>
<dbReference type="PROSITE" id="PS00211">
    <property type="entry name" value="ABC_TRANSPORTER_1"/>
    <property type="match status" value="1"/>
</dbReference>
<evidence type="ECO:0000313" key="7">
    <source>
        <dbReference type="Proteomes" id="UP001501581"/>
    </source>
</evidence>
<proteinExistence type="inferred from homology"/>
<dbReference type="Proteomes" id="UP001501581">
    <property type="component" value="Unassembled WGS sequence"/>
</dbReference>
<evidence type="ECO:0000256" key="2">
    <source>
        <dbReference type="ARBA" id="ARBA00022448"/>
    </source>
</evidence>
<evidence type="ECO:0000256" key="3">
    <source>
        <dbReference type="ARBA" id="ARBA00022741"/>
    </source>
</evidence>
<evidence type="ECO:0000256" key="4">
    <source>
        <dbReference type="ARBA" id="ARBA00022840"/>
    </source>
</evidence>
<dbReference type="SUPFAM" id="SSF52540">
    <property type="entry name" value="P-loop containing nucleoside triphosphate hydrolases"/>
    <property type="match status" value="1"/>
</dbReference>
<feature type="domain" description="ABC transporter" evidence="5">
    <location>
        <begin position="5"/>
        <end position="256"/>
    </location>
</feature>
<dbReference type="Gene3D" id="3.40.50.300">
    <property type="entry name" value="P-loop containing nucleotide triphosphate hydrolases"/>
    <property type="match status" value="1"/>
</dbReference>
<dbReference type="InterPro" id="IPR027417">
    <property type="entry name" value="P-loop_NTPase"/>
</dbReference>
<keyword evidence="4" id="KW-0067">ATP-binding</keyword>
<name>A0ABP4E837_9ACTN</name>
<dbReference type="PANTHER" id="PTHR43776:SF7">
    <property type="entry name" value="D,D-DIPEPTIDE TRANSPORT ATP-BINDING PROTEIN DDPF-RELATED"/>
    <property type="match status" value="1"/>
</dbReference>
<keyword evidence="3" id="KW-0547">Nucleotide-binding</keyword>
<dbReference type="InterPro" id="IPR003593">
    <property type="entry name" value="AAA+_ATPase"/>
</dbReference>
<dbReference type="InterPro" id="IPR003439">
    <property type="entry name" value="ABC_transporter-like_ATP-bd"/>
</dbReference>
<dbReference type="Pfam" id="PF00005">
    <property type="entry name" value="ABC_tran"/>
    <property type="match status" value="1"/>
</dbReference>
<gene>
    <name evidence="6" type="ORF">GCM10009668_13400</name>
</gene>
<dbReference type="PANTHER" id="PTHR43776">
    <property type="entry name" value="TRANSPORT ATP-BINDING PROTEIN"/>
    <property type="match status" value="1"/>
</dbReference>
<dbReference type="InterPro" id="IPR017871">
    <property type="entry name" value="ABC_transporter-like_CS"/>
</dbReference>
<sequence>MSALLEVKGLGKTFGGRSRLSLGRGKVVTKAVDDVSFTVTKGRSVAVVGESGAGKSTVGRLVLRLIEPDEGTITFDGVDLRAQSAEGMRQMRRRMQMVFQDPYSCLNPRMSIADSIAEPLVVHDLAGRAERDAKVAEMLDRVGLGSRFARRFPVELSGGQLQRVAIARALIVEPDFVVCDEPTAALDVSVQAQVLELLTQMQSELGLALLFITHHLALVEVIADDVLVMKRGRVVEQGPVTEVLRRPREEYTRDLLAAVPSPIPRVLREGQPLTAT</sequence>
<reference evidence="7" key="1">
    <citation type="journal article" date="2019" name="Int. J. Syst. Evol. Microbiol.">
        <title>The Global Catalogue of Microorganisms (GCM) 10K type strain sequencing project: providing services to taxonomists for standard genome sequencing and annotation.</title>
        <authorList>
            <consortium name="The Broad Institute Genomics Platform"/>
            <consortium name="The Broad Institute Genome Sequencing Center for Infectious Disease"/>
            <person name="Wu L."/>
            <person name="Ma J."/>
        </authorList>
    </citation>
    <scope>NUCLEOTIDE SEQUENCE [LARGE SCALE GENOMIC DNA]</scope>
    <source>
        <strain evidence="7">JCM 13008</strain>
    </source>
</reference>
<dbReference type="RefSeq" id="WP_343992631.1">
    <property type="nucleotide sequence ID" value="NZ_BAAALG010000005.1"/>
</dbReference>
<evidence type="ECO:0000256" key="1">
    <source>
        <dbReference type="ARBA" id="ARBA00005417"/>
    </source>
</evidence>
<dbReference type="SMART" id="SM00382">
    <property type="entry name" value="AAA"/>
    <property type="match status" value="1"/>
</dbReference>
<keyword evidence="7" id="KW-1185">Reference proteome</keyword>
<evidence type="ECO:0000259" key="5">
    <source>
        <dbReference type="PROSITE" id="PS50893"/>
    </source>
</evidence>
<dbReference type="PROSITE" id="PS50893">
    <property type="entry name" value="ABC_TRANSPORTER_2"/>
    <property type="match status" value="1"/>
</dbReference>
<keyword evidence="2" id="KW-0813">Transport</keyword>
<dbReference type="CDD" id="cd03257">
    <property type="entry name" value="ABC_NikE_OppD_transporters"/>
    <property type="match status" value="1"/>
</dbReference>